<dbReference type="NCBIfam" id="TIGR01167">
    <property type="entry name" value="LPXTG_anchor"/>
    <property type="match status" value="1"/>
</dbReference>
<evidence type="ECO:0000256" key="6">
    <source>
        <dbReference type="SAM" id="Coils"/>
    </source>
</evidence>
<accession>A0ABX2SZ52</accession>
<dbReference type="Proteomes" id="UP000531840">
    <property type="component" value="Unassembled WGS sequence"/>
</dbReference>
<keyword evidence="3" id="KW-0964">Secreted</keyword>
<dbReference type="EMBL" id="JACBYF010000010">
    <property type="protein sequence ID" value="NYS47645.1"/>
    <property type="molecule type" value="Genomic_DNA"/>
</dbReference>
<dbReference type="InterPro" id="IPR019931">
    <property type="entry name" value="LPXTG_anchor"/>
</dbReference>
<dbReference type="InterPro" id="IPR027607">
    <property type="entry name" value="Surf_Exclu_SEC10/PgrA"/>
</dbReference>
<reference evidence="8 9" key="1">
    <citation type="submission" date="2020-07" db="EMBL/GenBank/DDBJ databases">
        <title>MOT database genomes.</title>
        <authorList>
            <person name="Joseph S."/>
            <person name="Aduse-Opoku J."/>
            <person name="Hashim A."/>
            <person name="Wade W."/>
            <person name="Curtis M."/>
        </authorList>
    </citation>
    <scope>NUCLEOTIDE SEQUENCE [LARGE SCALE GENOMIC DNA]</scope>
    <source>
        <strain evidence="8 9">CIP 106318</strain>
    </source>
</reference>
<organism evidence="8 9">
    <name type="scientific">Gemelliphila palaticanis</name>
    <dbReference type="NCBI Taxonomy" id="81950"/>
    <lineage>
        <taxon>Bacteria</taxon>
        <taxon>Bacillati</taxon>
        <taxon>Bacillota</taxon>
        <taxon>Bacilli</taxon>
        <taxon>Bacillales</taxon>
        <taxon>Gemellaceae</taxon>
        <taxon>Gemelliphila</taxon>
    </lineage>
</organism>
<evidence type="ECO:0000259" key="7">
    <source>
        <dbReference type="PROSITE" id="PS50847"/>
    </source>
</evidence>
<dbReference type="RefSeq" id="WP_179941434.1">
    <property type="nucleotide sequence ID" value="NZ_JACBYF010000010.1"/>
</dbReference>
<evidence type="ECO:0000313" key="8">
    <source>
        <dbReference type="EMBL" id="NYS47645.1"/>
    </source>
</evidence>
<dbReference type="NCBIfam" id="TIGR04320">
    <property type="entry name" value="Surf_Exclu_PgrA"/>
    <property type="match status" value="1"/>
</dbReference>
<feature type="coiled-coil region" evidence="6">
    <location>
        <begin position="578"/>
        <end position="773"/>
    </location>
</feature>
<evidence type="ECO:0000256" key="2">
    <source>
        <dbReference type="ARBA" id="ARBA00022512"/>
    </source>
</evidence>
<feature type="domain" description="Gram-positive cocci surface proteins LPxTG" evidence="7">
    <location>
        <begin position="805"/>
        <end position="835"/>
    </location>
</feature>
<name>A0ABX2SZ52_9BACL</name>
<comment type="subcellular location">
    <subcellularLocation>
        <location evidence="1">Secreted</location>
        <location evidence="1">Cell wall</location>
        <topology evidence="1">Peptidoglycan-anchor</topology>
    </subcellularLocation>
</comment>
<keyword evidence="9" id="KW-1185">Reference proteome</keyword>
<keyword evidence="6" id="KW-0175">Coiled coil</keyword>
<proteinExistence type="predicted"/>
<keyword evidence="2" id="KW-0134">Cell wall</keyword>
<keyword evidence="5" id="KW-0572">Peptidoglycan-anchor</keyword>
<sequence length="835" mass="94402">MKKYALRKIGKKLLPVAFGIAVLSIAGLTGEVSAKENLTVVRAVGMEEKATKEQLEIAKSNLDNTISEVKYQEESFSKIKKEVESTKELVNLKTNEIKELEEISKKSTVENISEAKNNILAEENNVKVVEESLSNQENLVTSSKEEVSNQTRVIEEKQKEVATAEKEVSKSEQDYNTSKATLEGTNAENVTKALSEAKATDETAREELEKARLELEEAKKVDLERTENIKKVTSEKNTITTEVSTAKTNLTNTENKAQETTTALNKATTELERVKNDVNSFNTVTLTKDYIDNLKKAVDFNISKEERDLAKKKLKEVNKELLSLNKYKANANDDNVVKYDINNLPEDIRKGLSLFASELVNQIRTQVGTKKTSVTTSSMDFADKVAGNYTRDKFNPYVESGHHETGIIEVAQKYGLPEGQFYENWAGNTRIKSSLTYSQLKEYVYNSILQFMFNGREWLHAQSVAGINYGNPKNQYIGVDFATYTEHAGVHLFTISKEDVENATKNNFDKKEIESTVTLEKLKEELKQAAIDYNKKLLEDKIAQQNLANAKSVYEAKSTELAAISEKLNILLSQKELVPEAEAKVKTLTIALEKANQDLVKAQENYDNLSADIKTKKKAVDNAKKVLDEKLANLQTARSILNIEKSKLSKLNNKLKEQEDNISSIKKELEQAQTKVKKAKEYLYKLENTPKLLTVAKEQLARLEQELTNKEELLKSELSNLDKVKEFKQKLENRYLELFEKYNKQIELDNVNLQELTEGKEKLNSDISNNKEKQESKNFTTLTEDNQLKLEKVKEHSNKNNYKVLPNTGDNTSSAVGVGILGLLATFLFGRKRNN</sequence>
<evidence type="ECO:0000256" key="4">
    <source>
        <dbReference type="ARBA" id="ARBA00022729"/>
    </source>
</evidence>
<evidence type="ECO:0000256" key="3">
    <source>
        <dbReference type="ARBA" id="ARBA00022525"/>
    </source>
</evidence>
<evidence type="ECO:0000256" key="5">
    <source>
        <dbReference type="ARBA" id="ARBA00023088"/>
    </source>
</evidence>
<dbReference type="PROSITE" id="PS50847">
    <property type="entry name" value="GRAM_POS_ANCHORING"/>
    <property type="match status" value="1"/>
</dbReference>
<evidence type="ECO:0000256" key="1">
    <source>
        <dbReference type="ARBA" id="ARBA00004168"/>
    </source>
</evidence>
<keyword evidence="4" id="KW-0732">Signal</keyword>
<feature type="coiled-coil region" evidence="6">
    <location>
        <begin position="250"/>
        <end position="334"/>
    </location>
</feature>
<evidence type="ECO:0000313" key="9">
    <source>
        <dbReference type="Proteomes" id="UP000531840"/>
    </source>
</evidence>
<feature type="coiled-coil region" evidence="6">
    <location>
        <begin position="83"/>
        <end position="225"/>
    </location>
</feature>
<protein>
    <submittedName>
        <fullName evidence="8">SEC10/PgrA surface exclusion domain-containing protein</fullName>
    </submittedName>
</protein>
<comment type="caution">
    <text evidence="8">The sequence shown here is derived from an EMBL/GenBank/DDBJ whole genome shotgun (WGS) entry which is preliminary data.</text>
</comment>
<gene>
    <name evidence="8" type="ORF">HZY85_05500</name>
</gene>